<reference evidence="13" key="1">
    <citation type="submission" date="2025-08" db="UniProtKB">
        <authorList>
            <consortium name="RefSeq"/>
        </authorList>
    </citation>
    <scope>IDENTIFICATION</scope>
</reference>
<keyword evidence="3" id="KW-0808">Transferase</keyword>
<evidence type="ECO:0000256" key="8">
    <source>
        <dbReference type="ARBA" id="ARBA00023306"/>
    </source>
</evidence>
<feature type="region of interest" description="Disordered" evidence="10">
    <location>
        <begin position="451"/>
        <end position="477"/>
    </location>
</feature>
<dbReference type="Pfam" id="PF13878">
    <property type="entry name" value="zf-C2H2_3"/>
    <property type="match status" value="1"/>
</dbReference>
<feature type="compositionally biased region" description="Basic and acidic residues" evidence="10">
    <location>
        <begin position="218"/>
        <end position="230"/>
    </location>
</feature>
<evidence type="ECO:0000256" key="10">
    <source>
        <dbReference type="SAM" id="MobiDB-lite"/>
    </source>
</evidence>
<keyword evidence="5" id="KW-0863">Zinc-finger</keyword>
<keyword evidence="6" id="KW-0862">Zinc</keyword>
<keyword evidence="9" id="KW-0012">Acyltransferase</keyword>
<evidence type="ECO:0000256" key="1">
    <source>
        <dbReference type="ARBA" id="ARBA00004123"/>
    </source>
</evidence>
<comment type="subcellular location">
    <subcellularLocation>
        <location evidence="1">Nucleus</location>
    </subcellularLocation>
</comment>
<feature type="region of interest" description="Disordered" evidence="10">
    <location>
        <begin position="311"/>
        <end position="350"/>
    </location>
</feature>
<feature type="domain" description="N-acetyltransferase" evidence="11">
    <location>
        <begin position="589"/>
        <end position="746"/>
    </location>
</feature>
<dbReference type="Proteomes" id="UP000694888">
    <property type="component" value="Unplaced"/>
</dbReference>
<dbReference type="InterPro" id="IPR028009">
    <property type="entry name" value="ESCO_Acetyltransf_dom"/>
</dbReference>
<feature type="compositionally biased region" description="Polar residues" evidence="10">
    <location>
        <begin position="34"/>
        <end position="45"/>
    </location>
</feature>
<dbReference type="PANTHER" id="PTHR45884:SF2">
    <property type="entry name" value="N-ACETYLTRANSFERASE ECO"/>
    <property type="match status" value="1"/>
</dbReference>
<dbReference type="GeneID" id="101857418"/>
<evidence type="ECO:0000256" key="5">
    <source>
        <dbReference type="ARBA" id="ARBA00022771"/>
    </source>
</evidence>
<feature type="compositionally biased region" description="Acidic residues" evidence="10">
    <location>
        <begin position="231"/>
        <end position="247"/>
    </location>
</feature>
<evidence type="ECO:0000256" key="4">
    <source>
        <dbReference type="ARBA" id="ARBA00022723"/>
    </source>
</evidence>
<feature type="compositionally biased region" description="Basic residues" evidence="10">
    <location>
        <begin position="316"/>
        <end position="328"/>
    </location>
</feature>
<feature type="region of interest" description="Disordered" evidence="10">
    <location>
        <begin position="75"/>
        <end position="115"/>
    </location>
</feature>
<evidence type="ECO:0000256" key="3">
    <source>
        <dbReference type="ARBA" id="ARBA00022679"/>
    </source>
</evidence>
<evidence type="ECO:0000256" key="9">
    <source>
        <dbReference type="ARBA" id="ARBA00023315"/>
    </source>
</evidence>
<dbReference type="RefSeq" id="XP_005101549.2">
    <property type="nucleotide sequence ID" value="XM_005101492.3"/>
</dbReference>
<feature type="compositionally biased region" description="Polar residues" evidence="10">
    <location>
        <begin position="505"/>
        <end position="515"/>
    </location>
</feature>
<protein>
    <submittedName>
        <fullName evidence="13">N-acetyltransferase ESCO2</fullName>
    </submittedName>
</protein>
<dbReference type="Pfam" id="PF13880">
    <property type="entry name" value="Acetyltransf_13"/>
    <property type="match status" value="1"/>
</dbReference>
<evidence type="ECO:0000256" key="6">
    <source>
        <dbReference type="ARBA" id="ARBA00022833"/>
    </source>
</evidence>
<dbReference type="InterPro" id="IPR028005">
    <property type="entry name" value="AcTrfase_ESCO_Znf_dom"/>
</dbReference>
<feature type="compositionally biased region" description="Acidic residues" evidence="10">
    <location>
        <begin position="178"/>
        <end position="191"/>
    </location>
</feature>
<feature type="compositionally biased region" description="Polar residues" evidence="10">
    <location>
        <begin position="99"/>
        <end position="114"/>
    </location>
</feature>
<keyword evidence="4" id="KW-0479">Metal-binding</keyword>
<organism evidence="12 13">
    <name type="scientific">Aplysia californica</name>
    <name type="common">California sea hare</name>
    <dbReference type="NCBI Taxonomy" id="6500"/>
    <lineage>
        <taxon>Eukaryota</taxon>
        <taxon>Metazoa</taxon>
        <taxon>Spiralia</taxon>
        <taxon>Lophotrochozoa</taxon>
        <taxon>Mollusca</taxon>
        <taxon>Gastropoda</taxon>
        <taxon>Heterobranchia</taxon>
        <taxon>Euthyneura</taxon>
        <taxon>Tectipleura</taxon>
        <taxon>Aplysiida</taxon>
        <taxon>Aplysioidea</taxon>
        <taxon>Aplysiidae</taxon>
        <taxon>Aplysia</taxon>
    </lineage>
</organism>
<feature type="compositionally biased region" description="Basic and acidic residues" evidence="10">
    <location>
        <begin position="248"/>
        <end position="260"/>
    </location>
</feature>
<dbReference type="PANTHER" id="PTHR45884">
    <property type="entry name" value="N-ACETYLTRANSFERASE ECO"/>
    <property type="match status" value="1"/>
</dbReference>
<keyword evidence="7" id="KW-0539">Nucleus</keyword>
<evidence type="ECO:0000313" key="13">
    <source>
        <dbReference type="RefSeq" id="XP_005101549.2"/>
    </source>
</evidence>
<evidence type="ECO:0000256" key="7">
    <source>
        <dbReference type="ARBA" id="ARBA00023242"/>
    </source>
</evidence>
<name>A0ABM0JU49_APLCA</name>
<comment type="similarity">
    <text evidence="2">Belongs to the acetyltransferase family. ECO subfamily.</text>
</comment>
<accession>A0ABM0JU49</accession>
<feature type="compositionally biased region" description="Basic and acidic residues" evidence="10">
    <location>
        <begin position="268"/>
        <end position="282"/>
    </location>
</feature>
<feature type="region of interest" description="Disordered" evidence="10">
    <location>
        <begin position="489"/>
        <end position="515"/>
    </location>
</feature>
<keyword evidence="8" id="KW-0131">Cell cycle</keyword>
<evidence type="ECO:0000259" key="11">
    <source>
        <dbReference type="PROSITE" id="PS51186"/>
    </source>
</evidence>
<evidence type="ECO:0000256" key="2">
    <source>
        <dbReference type="ARBA" id="ARBA00005816"/>
    </source>
</evidence>
<feature type="compositionally biased region" description="Polar residues" evidence="10">
    <location>
        <begin position="341"/>
        <end position="350"/>
    </location>
</feature>
<evidence type="ECO:0000313" key="12">
    <source>
        <dbReference type="Proteomes" id="UP000694888"/>
    </source>
</evidence>
<feature type="region of interest" description="Disordered" evidence="10">
    <location>
        <begin position="160"/>
        <end position="285"/>
    </location>
</feature>
<sequence length="746" mass="83658">MTTEKTRMGKRKLRETPLKNRSPDSTPKKVKMSVSENNRSLQSSPVKDFCVEGVESSPVFATKCFYGLDKSKISNVKQNSQRRTPKSKPFTAIDEENRSSPCKFTMSGNKTFSPDSRVHEKMLERIAQSPMKQAVLETCSVEQFRRMYRGEFEAVEREVELESKPRTRRVSKIITRQDDDEENYDDMSDDEISFKVQNGGLDSDEIVEPTPRSMLKRSLRDDEINEKLGEESDEDNENWLDSSEEDVDSPKKLAKVDEGKLASTPASKLEKADAPSSSERKFFKTRSPLDNIKVRNIMFGKGFSLKFSSKPQNVRLTKKKSELKKKQLQKNSQVQGKKGNGLNSSSPLQMSTQTGFTFAPGFLSPKKSMDSACDEGNISDSCHEDPAEDLVFNKEGSRTYDCSPVIKSTCGLKLDSPSSLSENADLLEEGRSSPPSCRGTPVYHGSEELFSTEDSNSNVSGEVKGATHDENVGKSSSSRKLFPIFSKGVQQGKATPKGSPLTDKLSPTTPKSVKENPSQMILDAGQKKFGATQCPVCSMVYCHADPFDERTHAKFHKRLVDALKFPGWKNERVVQEYPMDMSRVILVMTDGPKYAKKKVEEIFQVMGRELGFPDIGPSFHNPYHRVFFYVSSEKQIEGCCVAEPISEGYRIIPDNLDDKEASGQRPWCCTKVAEPACVGISRLWVAASQRRSGVATKLVDCVLQWFEYGTLIPKHKVAFSDPTPDGRRFAQKYMGMPTFLVYKYHG</sequence>
<feature type="region of interest" description="Disordered" evidence="10">
    <location>
        <begin position="1"/>
        <end position="45"/>
    </location>
</feature>
<dbReference type="PROSITE" id="PS51186">
    <property type="entry name" value="GNAT"/>
    <property type="match status" value="1"/>
</dbReference>
<gene>
    <name evidence="13" type="primary">LOC101857418</name>
</gene>
<dbReference type="InterPro" id="IPR000182">
    <property type="entry name" value="GNAT_dom"/>
</dbReference>
<proteinExistence type="inferred from homology"/>
<keyword evidence="12" id="KW-1185">Reference proteome</keyword>